<dbReference type="GeneID" id="67183123"/>
<evidence type="ECO:0000256" key="2">
    <source>
        <dbReference type="ARBA" id="ARBA00012438"/>
    </source>
</evidence>
<keyword evidence="7" id="KW-1185">Reference proteome</keyword>
<dbReference type="Gene3D" id="3.30.565.10">
    <property type="entry name" value="Histidine kinase-like ATPase, C-terminal domain"/>
    <property type="match status" value="1"/>
</dbReference>
<keyword evidence="4" id="KW-0175">Coiled coil</keyword>
<dbReference type="eggNOG" id="COG3221">
    <property type="taxonomic scope" value="Bacteria"/>
</dbReference>
<keyword evidence="3" id="KW-0597">Phosphoprotein</keyword>
<evidence type="ECO:0000313" key="6">
    <source>
        <dbReference type="EMBL" id="ADN77099.1"/>
    </source>
</evidence>
<dbReference type="EC" id="2.7.13.3" evidence="2"/>
<dbReference type="RefSeq" id="WP_013346405.1">
    <property type="nucleotide sequence ID" value="NC_014541.1"/>
</dbReference>
<evidence type="ECO:0000256" key="4">
    <source>
        <dbReference type="SAM" id="Coils"/>
    </source>
</evidence>
<dbReference type="OrthoDB" id="1931120at2"/>
<dbReference type="InterPro" id="IPR003594">
    <property type="entry name" value="HATPase_dom"/>
</dbReference>
<dbReference type="InterPro" id="IPR005467">
    <property type="entry name" value="His_kinase_dom"/>
</dbReference>
<dbReference type="EMBL" id="CP002209">
    <property type="protein sequence ID" value="ADN77099.1"/>
    <property type="molecule type" value="Genomic_DNA"/>
</dbReference>
<sequence>MQRNSKRLFGRWRNGGWLLAGWVLCFAGSALGQQRVPVAVASFDHPERVERRWQPTLDYLNQGQSDYHFEVRALPPQELRQAAERGEFDFMIQNSVKAVQFKEKFGASQLLTAAPLWTDSAEKAIGSALVMRAGEAVTEIDELAPLRVVSTSPHAFGGYYAFWRELAEHGLSPESFFQNLNFVGFPQRALLQRVLDGSADVAILPSCLLENAVRDGRVPPGALTVALDQRPQGFPCGVSSALYPYFTVTMLSSADSDVATYLVRRLLELDSTHPAAQSGLYRHWTVPVNDREVYALLKSIGLWPFETDWRYLAGEAMPYALVLALLLVAGYLHHLRVRAMVARRTQELRQEMAQHEQTQRRLTEQERAFYKAQRILLTGEMAAGIAHELNQPLASIRYLAQGCGYRLESGAQPEELKEGLARIGRQTEKAQGIIQRLKSFCARPMATESVALVPLIQETLEMMAPDFRRFDCTPALVLPAHQHPSVPGDGVLIQQVLVNLLRNGLDAMETLTPSQRALELSLQPEQGGWTVSIRDHGSGLSEHALGRLFFPFESSKPDGLGLGMMVCKRIVDEHQGTIRARNANPGLEIKVWLPGEQQ</sequence>
<dbReference type="HOGENOM" id="CLU_011260_3_0_6"/>
<dbReference type="SMART" id="SM00388">
    <property type="entry name" value="HisKA"/>
    <property type="match status" value="1"/>
</dbReference>
<dbReference type="Proteomes" id="UP000006683">
    <property type="component" value="Chromosome"/>
</dbReference>
<dbReference type="Pfam" id="PF12974">
    <property type="entry name" value="Phosphonate-bd"/>
    <property type="match status" value="1"/>
</dbReference>
<gene>
    <name evidence="6" type="ordered locus">Fbal_2897</name>
</gene>
<keyword evidence="6" id="KW-0418">Kinase</keyword>
<evidence type="ECO:0000256" key="3">
    <source>
        <dbReference type="ARBA" id="ARBA00022553"/>
    </source>
</evidence>
<evidence type="ECO:0000256" key="1">
    <source>
        <dbReference type="ARBA" id="ARBA00000085"/>
    </source>
</evidence>
<dbReference type="InterPro" id="IPR004358">
    <property type="entry name" value="Sig_transdc_His_kin-like_C"/>
</dbReference>
<reference evidence="6 7" key="1">
    <citation type="journal article" date="2010" name="Stand. Genomic Sci.">
        <title>Complete genome sequence of Ferrimonas balearica type strain (PAT).</title>
        <authorList>
            <person name="Nolan M."/>
            <person name="Sikorski J."/>
            <person name="Davenport K."/>
            <person name="Lucas S."/>
            <person name="Glavina Del Rio T."/>
            <person name="Tice H."/>
            <person name="Cheng J."/>
            <person name="Goodwin L."/>
            <person name="Pitluck S."/>
            <person name="Liolios K."/>
            <person name="Ivanova N."/>
            <person name="Mavromatis K."/>
            <person name="Ovchinnikova G."/>
            <person name="Pati A."/>
            <person name="Chen A."/>
            <person name="Palaniappan K."/>
            <person name="Land M."/>
            <person name="Hauser L."/>
            <person name="Chang Y."/>
            <person name="Jeffries C."/>
            <person name="Tapia R."/>
            <person name="Brettin T."/>
            <person name="Detter J."/>
            <person name="Han C."/>
            <person name="Yasawong M."/>
            <person name="Rohde M."/>
            <person name="Tindall B."/>
            <person name="Goker M."/>
            <person name="Woyke T."/>
            <person name="Bristow J."/>
            <person name="Eisen J."/>
            <person name="Markowitz V."/>
            <person name="Hugenholtz P."/>
            <person name="Kyrpides N."/>
            <person name="Klenk H."/>
            <person name="Lapidus A."/>
        </authorList>
    </citation>
    <scope>NUCLEOTIDE SEQUENCE [LARGE SCALE GENOMIC DNA]</scope>
    <source>
        <strain evidence="7">DSM 9799 / CCM 4581 / KCTC 23876 / PAT</strain>
    </source>
</reference>
<name>E1SSU5_FERBD</name>
<organism evidence="6 7">
    <name type="scientific">Ferrimonas balearica (strain DSM 9799 / CCM 4581 / KCTC 23876 / PAT)</name>
    <dbReference type="NCBI Taxonomy" id="550540"/>
    <lineage>
        <taxon>Bacteria</taxon>
        <taxon>Pseudomonadati</taxon>
        <taxon>Pseudomonadota</taxon>
        <taxon>Gammaproteobacteria</taxon>
        <taxon>Alteromonadales</taxon>
        <taxon>Ferrimonadaceae</taxon>
        <taxon>Ferrimonas</taxon>
    </lineage>
</organism>
<dbReference type="STRING" id="550540.Fbal_2897"/>
<feature type="domain" description="Histidine kinase" evidence="5">
    <location>
        <begin position="384"/>
        <end position="597"/>
    </location>
</feature>
<dbReference type="Gene3D" id="3.40.190.10">
    <property type="entry name" value="Periplasmic binding protein-like II"/>
    <property type="match status" value="1"/>
</dbReference>
<dbReference type="GO" id="GO:0000155">
    <property type="term" value="F:phosphorelay sensor kinase activity"/>
    <property type="evidence" value="ECO:0007669"/>
    <property type="project" value="InterPro"/>
</dbReference>
<dbReference type="PROSITE" id="PS50109">
    <property type="entry name" value="HIS_KIN"/>
    <property type="match status" value="1"/>
</dbReference>
<feature type="coiled-coil region" evidence="4">
    <location>
        <begin position="338"/>
        <end position="368"/>
    </location>
</feature>
<dbReference type="Pfam" id="PF00512">
    <property type="entry name" value="HisKA"/>
    <property type="match status" value="1"/>
</dbReference>
<dbReference type="SUPFAM" id="SSF47384">
    <property type="entry name" value="Homodimeric domain of signal transducing histidine kinase"/>
    <property type="match status" value="1"/>
</dbReference>
<dbReference type="CDD" id="cd00082">
    <property type="entry name" value="HisKA"/>
    <property type="match status" value="1"/>
</dbReference>
<dbReference type="SUPFAM" id="SSF55874">
    <property type="entry name" value="ATPase domain of HSP90 chaperone/DNA topoisomerase II/histidine kinase"/>
    <property type="match status" value="1"/>
</dbReference>
<accession>E1SSU5</accession>
<dbReference type="eggNOG" id="COG4191">
    <property type="taxonomic scope" value="Bacteria"/>
</dbReference>
<dbReference type="Gene3D" id="1.10.287.130">
    <property type="match status" value="1"/>
</dbReference>
<comment type="catalytic activity">
    <reaction evidence="1">
        <text>ATP + protein L-histidine = ADP + protein N-phospho-L-histidine.</text>
        <dbReference type="EC" id="2.7.13.3"/>
    </reaction>
</comment>
<dbReference type="InterPro" id="IPR036890">
    <property type="entry name" value="HATPase_C_sf"/>
</dbReference>
<protein>
    <recommendedName>
        <fullName evidence="2">histidine kinase</fullName>
        <ecNumber evidence="2">2.7.13.3</ecNumber>
    </recommendedName>
</protein>
<dbReference type="AlphaFoldDB" id="E1SSU5"/>
<dbReference type="PANTHER" id="PTHR43065:SF42">
    <property type="entry name" value="TWO-COMPONENT SENSOR PPRA"/>
    <property type="match status" value="1"/>
</dbReference>
<dbReference type="Pfam" id="PF02518">
    <property type="entry name" value="HATPase_c"/>
    <property type="match status" value="1"/>
</dbReference>
<dbReference type="KEGG" id="fbl:Fbal_2897"/>
<evidence type="ECO:0000259" key="5">
    <source>
        <dbReference type="PROSITE" id="PS50109"/>
    </source>
</evidence>
<keyword evidence="6" id="KW-0808">Transferase</keyword>
<proteinExistence type="predicted"/>
<dbReference type="InterPro" id="IPR036097">
    <property type="entry name" value="HisK_dim/P_sf"/>
</dbReference>
<dbReference type="PRINTS" id="PR00344">
    <property type="entry name" value="BCTRLSENSOR"/>
</dbReference>
<dbReference type="SUPFAM" id="SSF53850">
    <property type="entry name" value="Periplasmic binding protein-like II"/>
    <property type="match status" value="1"/>
</dbReference>
<dbReference type="PANTHER" id="PTHR43065">
    <property type="entry name" value="SENSOR HISTIDINE KINASE"/>
    <property type="match status" value="1"/>
</dbReference>
<dbReference type="InterPro" id="IPR003661">
    <property type="entry name" value="HisK_dim/P_dom"/>
</dbReference>
<evidence type="ECO:0000313" key="7">
    <source>
        <dbReference type="Proteomes" id="UP000006683"/>
    </source>
</evidence>
<dbReference type="SMART" id="SM00387">
    <property type="entry name" value="HATPase_c"/>
    <property type="match status" value="1"/>
</dbReference>